<evidence type="ECO:0000313" key="2">
    <source>
        <dbReference type="EMBL" id="RKL67268.1"/>
    </source>
</evidence>
<dbReference type="EMBL" id="PDOE01000004">
    <property type="protein sequence ID" value="RKL67268.1"/>
    <property type="molecule type" value="Genomic_DNA"/>
</dbReference>
<evidence type="ECO:0000256" key="1">
    <source>
        <dbReference type="SAM" id="Phobius"/>
    </source>
</evidence>
<dbReference type="Proteomes" id="UP000281498">
    <property type="component" value="Unassembled WGS sequence"/>
</dbReference>
<feature type="transmembrane region" description="Helical" evidence="1">
    <location>
        <begin position="72"/>
        <end position="89"/>
    </location>
</feature>
<protein>
    <recommendedName>
        <fullName evidence="4">DUF443 domain-containing protein</fullName>
    </recommendedName>
</protein>
<feature type="transmembrane region" description="Helical" evidence="1">
    <location>
        <begin position="158"/>
        <end position="176"/>
    </location>
</feature>
<name>A0A3A9K729_9BACI</name>
<evidence type="ECO:0000313" key="3">
    <source>
        <dbReference type="Proteomes" id="UP000281498"/>
    </source>
</evidence>
<dbReference type="NCBIfam" id="TIGR01218">
    <property type="entry name" value="Gpos_tandem_5TM"/>
    <property type="match status" value="1"/>
</dbReference>
<dbReference type="AlphaFoldDB" id="A0A3A9K729"/>
<accession>A0A3A9K729</accession>
<organism evidence="2 3">
    <name type="scientific">Salipaludibacillus neizhouensis</name>
    <dbReference type="NCBI Taxonomy" id="885475"/>
    <lineage>
        <taxon>Bacteria</taxon>
        <taxon>Bacillati</taxon>
        <taxon>Bacillota</taxon>
        <taxon>Bacilli</taxon>
        <taxon>Bacillales</taxon>
        <taxon>Bacillaceae</taxon>
    </lineage>
</organism>
<dbReference type="OrthoDB" id="2940308at2"/>
<comment type="caution">
    <text evidence="2">The sequence shown here is derived from an EMBL/GenBank/DDBJ whole genome shotgun (WGS) entry which is preliminary data.</text>
</comment>
<keyword evidence="3" id="KW-1185">Reference proteome</keyword>
<keyword evidence="1" id="KW-0812">Transmembrane</keyword>
<dbReference type="RefSeq" id="WP_110937245.1">
    <property type="nucleotide sequence ID" value="NZ_KZ614146.1"/>
</dbReference>
<dbReference type="InterPro" id="IPR005915">
    <property type="entry name" value="Tandem_5TM"/>
</dbReference>
<reference evidence="2 3" key="1">
    <citation type="submission" date="2017-10" db="EMBL/GenBank/DDBJ databases">
        <title>Bacillus sp. nov., a halophilic bacterium isolated from a Keqin Lake.</title>
        <authorList>
            <person name="Wang H."/>
        </authorList>
    </citation>
    <scope>NUCLEOTIDE SEQUENCE [LARGE SCALE GENOMIC DNA]</scope>
    <source>
        <strain evidence="2 3">KCTC 13187</strain>
    </source>
</reference>
<feature type="transmembrane region" description="Helical" evidence="1">
    <location>
        <begin position="182"/>
        <end position="203"/>
    </location>
</feature>
<keyword evidence="1" id="KW-0472">Membrane</keyword>
<gene>
    <name evidence="2" type="ORF">CR203_12230</name>
</gene>
<feature type="transmembrane region" description="Helical" evidence="1">
    <location>
        <begin position="101"/>
        <end position="122"/>
    </location>
</feature>
<keyword evidence="1" id="KW-1133">Transmembrane helix</keyword>
<dbReference type="Pfam" id="PF04276">
    <property type="entry name" value="DUF443"/>
    <property type="match status" value="1"/>
</dbReference>
<proteinExistence type="predicted"/>
<sequence length="214" mass="24719">MKCEVQRVMNNARFRVLKIESNTYILDMSQSIWKILFPFLTWIVPNTIYQVDEERTSEKLEIFNKSKKGNNISILLTAGIGISLANMLRPMTSYFELESTPMYNAIFSGIIIILLLSLRSYLSNRNKKNFYNVITLDKALQERIWINPKSFKHFIQCFSYYVFSLGISIVGFIVFFQDGNLVPLFAATIFFLLTLAANAMTVLEGSTKVKFKKK</sequence>
<evidence type="ECO:0008006" key="4">
    <source>
        <dbReference type="Google" id="ProtNLM"/>
    </source>
</evidence>